<dbReference type="OrthoDB" id="10023262at2759"/>
<feature type="domain" description="HAT C-terminal dimerisation" evidence="1">
    <location>
        <begin position="1"/>
        <end position="43"/>
    </location>
</feature>
<protein>
    <recommendedName>
        <fullName evidence="1">HAT C-terminal dimerisation domain-containing protein</fullName>
    </recommendedName>
</protein>
<dbReference type="Proteomes" id="UP000077154">
    <property type="component" value="Unassembled WGS sequence"/>
</dbReference>
<gene>
    <name evidence="2" type="ORF">VC83_07203</name>
</gene>
<dbReference type="VEuPathDB" id="FungiDB:GMDG_08728"/>
<dbReference type="EMBL" id="KV441403">
    <property type="protein sequence ID" value="OAF56661.1"/>
    <property type="molecule type" value="Genomic_DNA"/>
</dbReference>
<evidence type="ECO:0000313" key="2">
    <source>
        <dbReference type="EMBL" id="OAF56661.1"/>
    </source>
</evidence>
<proteinExistence type="predicted"/>
<dbReference type="GeneID" id="36290252"/>
<organism evidence="2">
    <name type="scientific">Pseudogymnoascus destructans</name>
    <dbReference type="NCBI Taxonomy" id="655981"/>
    <lineage>
        <taxon>Eukaryota</taxon>
        <taxon>Fungi</taxon>
        <taxon>Dikarya</taxon>
        <taxon>Ascomycota</taxon>
        <taxon>Pezizomycotina</taxon>
        <taxon>Leotiomycetes</taxon>
        <taxon>Thelebolales</taxon>
        <taxon>Thelebolaceae</taxon>
        <taxon>Pseudogymnoascus</taxon>
    </lineage>
</organism>
<sequence>MARDILCIPASEALVERVFSTAHAVCNYRRNQMALETIRGIMLVFYRQKIEREQLFEHYSVTDIIDSTYMNDEEISFEYNALIDNIQEKMALQYIPDRSPRQPNTYDRTRRNKDRFEFVQSRRGLHSLPRVQRSQGQQSQVRYQSQVDLSTFDFIDHEVDDFEGVPPSQSEGDYLLPSLPIAKKSRKDNGAQLPQKAVVETVELSQ</sequence>
<dbReference type="InterPro" id="IPR008906">
    <property type="entry name" value="HATC_C_dom"/>
</dbReference>
<dbReference type="Pfam" id="PF05699">
    <property type="entry name" value="Dimer_Tnp_hAT"/>
    <property type="match status" value="1"/>
</dbReference>
<evidence type="ECO:0000259" key="1">
    <source>
        <dbReference type="Pfam" id="PF05699"/>
    </source>
</evidence>
<dbReference type="GO" id="GO:0046983">
    <property type="term" value="F:protein dimerization activity"/>
    <property type="evidence" value="ECO:0007669"/>
    <property type="project" value="InterPro"/>
</dbReference>
<accession>A0A177A5X8</accession>
<dbReference type="SUPFAM" id="SSF53098">
    <property type="entry name" value="Ribonuclease H-like"/>
    <property type="match status" value="1"/>
</dbReference>
<name>A0A177A5X8_9PEZI</name>
<dbReference type="AlphaFoldDB" id="A0A177A5X8"/>
<dbReference type="InterPro" id="IPR012337">
    <property type="entry name" value="RNaseH-like_sf"/>
</dbReference>
<reference evidence="2" key="1">
    <citation type="submission" date="2016-03" db="EMBL/GenBank/DDBJ databases">
        <title>Updated assembly of Pseudogymnoascus destructans, the fungus causing white-nose syndrome of bats.</title>
        <authorList>
            <person name="Palmer J.M."/>
            <person name="Drees K.P."/>
            <person name="Foster J.T."/>
            <person name="Lindner D.L."/>
        </authorList>
    </citation>
    <scope>NUCLEOTIDE SEQUENCE [LARGE SCALE GENOMIC DNA]</scope>
    <source>
        <strain evidence="2">20631-21</strain>
    </source>
</reference>
<dbReference type="RefSeq" id="XP_024321953.1">
    <property type="nucleotide sequence ID" value="XM_024470780.1"/>
</dbReference>